<accession>A0AA36JBD3</accession>
<reference evidence="3" key="1">
    <citation type="submission" date="2023-08" db="EMBL/GenBank/DDBJ databases">
        <authorList>
            <person name="Chen Y."/>
            <person name="Shah S."/>
            <person name="Dougan E. K."/>
            <person name="Thang M."/>
            <person name="Chan C."/>
        </authorList>
    </citation>
    <scope>NUCLEOTIDE SEQUENCE</scope>
</reference>
<keyword evidence="1" id="KW-0175">Coiled coil</keyword>
<evidence type="ECO:0000256" key="2">
    <source>
        <dbReference type="SAM" id="MobiDB-lite"/>
    </source>
</evidence>
<dbReference type="EMBL" id="CAUJNA010003432">
    <property type="protein sequence ID" value="CAJ1401878.1"/>
    <property type="molecule type" value="Genomic_DNA"/>
</dbReference>
<comment type="caution">
    <text evidence="3">The sequence shown here is derived from an EMBL/GenBank/DDBJ whole genome shotgun (WGS) entry which is preliminary data.</text>
</comment>
<evidence type="ECO:0000313" key="4">
    <source>
        <dbReference type="Proteomes" id="UP001178507"/>
    </source>
</evidence>
<evidence type="ECO:0000256" key="1">
    <source>
        <dbReference type="SAM" id="Coils"/>
    </source>
</evidence>
<sequence length="254" mass="28082">MMFVTKLAFGLPSKIHLEAAVVKRARDALRTLQARDEAREELRQATAVKEVARLKAAIANAERLGLQEEAPGMLGQDPKEQEELEAARAELRLHAMARLSKLADAEDLDNLAKGLQELEGHGIPDPEWREFKKRHSQLKIRQECESKLALATKARNKEHILAAMEKAKESFVEEDSDVIQIARKTLHMLEAEENMAKTRAEVAEELSKAVQAEDQRRLLAAITAADAAGFTTEVARSPLPGKGSDACEPELALP</sequence>
<protein>
    <submittedName>
        <fullName evidence="3">Uncharacterized protein</fullName>
    </submittedName>
</protein>
<feature type="coiled-coil region" evidence="1">
    <location>
        <begin position="188"/>
        <end position="215"/>
    </location>
</feature>
<proteinExistence type="predicted"/>
<name>A0AA36JBD3_9DINO</name>
<feature type="region of interest" description="Disordered" evidence="2">
    <location>
        <begin position="235"/>
        <end position="254"/>
    </location>
</feature>
<organism evidence="3 4">
    <name type="scientific">Effrenium voratum</name>
    <dbReference type="NCBI Taxonomy" id="2562239"/>
    <lineage>
        <taxon>Eukaryota</taxon>
        <taxon>Sar</taxon>
        <taxon>Alveolata</taxon>
        <taxon>Dinophyceae</taxon>
        <taxon>Suessiales</taxon>
        <taxon>Symbiodiniaceae</taxon>
        <taxon>Effrenium</taxon>
    </lineage>
</organism>
<dbReference type="Proteomes" id="UP001178507">
    <property type="component" value="Unassembled WGS sequence"/>
</dbReference>
<evidence type="ECO:0000313" key="3">
    <source>
        <dbReference type="EMBL" id="CAJ1401878.1"/>
    </source>
</evidence>
<gene>
    <name evidence="3" type="ORF">EVOR1521_LOCUS24920</name>
</gene>
<keyword evidence="4" id="KW-1185">Reference proteome</keyword>
<dbReference type="AlphaFoldDB" id="A0AA36JBD3"/>
<feature type="coiled-coil region" evidence="1">
    <location>
        <begin position="35"/>
        <end position="99"/>
    </location>
</feature>